<dbReference type="Pfam" id="PF04515">
    <property type="entry name" value="Choline_transpo"/>
    <property type="match status" value="1"/>
</dbReference>
<keyword evidence="3 7" id="KW-0812">Transmembrane</keyword>
<dbReference type="KEGG" id="aplc:110975784"/>
<accession>A0A8B7XTS5</accession>
<proteinExistence type="inferred from homology"/>
<keyword evidence="9" id="KW-1185">Reference proteome</keyword>
<dbReference type="AlphaFoldDB" id="A0A8B7XTS5"/>
<reference evidence="10" key="1">
    <citation type="submission" date="2025-08" db="UniProtKB">
        <authorList>
            <consortium name="RefSeq"/>
        </authorList>
    </citation>
    <scope>IDENTIFICATION</scope>
</reference>
<feature type="transmembrane region" description="Helical" evidence="7">
    <location>
        <begin position="481"/>
        <end position="502"/>
    </location>
</feature>
<feature type="compositionally biased region" description="Basic and acidic residues" evidence="8">
    <location>
        <begin position="1"/>
        <end position="17"/>
    </location>
</feature>
<evidence type="ECO:0000256" key="1">
    <source>
        <dbReference type="ARBA" id="ARBA00004141"/>
    </source>
</evidence>
<keyword evidence="5 7" id="KW-0472">Membrane</keyword>
<comment type="subcellular location">
    <subcellularLocation>
        <location evidence="7">Cell membrane</location>
        <topology evidence="7">Multi-pass membrane protein</topology>
    </subcellularLocation>
    <subcellularLocation>
        <location evidence="1">Membrane</location>
        <topology evidence="1">Multi-pass membrane protein</topology>
    </subcellularLocation>
</comment>
<keyword evidence="4 7" id="KW-1133">Transmembrane helix</keyword>
<evidence type="ECO:0000313" key="9">
    <source>
        <dbReference type="Proteomes" id="UP000694845"/>
    </source>
</evidence>
<evidence type="ECO:0000256" key="8">
    <source>
        <dbReference type="SAM" id="MobiDB-lite"/>
    </source>
</evidence>
<evidence type="ECO:0000256" key="7">
    <source>
        <dbReference type="RuleBase" id="RU368066"/>
    </source>
</evidence>
<feature type="transmembrane region" description="Helical" evidence="7">
    <location>
        <begin position="304"/>
        <end position="328"/>
    </location>
</feature>
<sequence>MGKDKYEGDNENADRSDAPPPGRTESKKFGKCKKYDPSFHGPIENRSCTDIICCILFIAFFIGMIVVGGLAWYQGDPLTLIYATDSMGNVCGQSPGYENKPNLFYFDLLECFTNPTTTILEFGCPSPKVCLEMCPSTTFAPYTLLLAGSLPVSIPIGDSLWDKFICLDNFDPMMEYNKDGGQYSGPEGLQRMFEDKKCAAYYIQSEPYADRCIPAFLVNSNASAGDILSQGLDLIRMVGGDSLTNDTLVSRLLTAAENFLDLRSLLSVVYQDFVSSWYIILIGLSVGMVLALLWIIIMRWLAGVLTWLSILALWAILGAGIYCCWQQYVFLEDVKSGSTTMSMSGSGTQTGALSSSDVSLFISSLSGFLRLQTTWLAFGIALSILLLIIVLVTLCLCNRIRIAVQLIKESSRAVGSMLSTLFWPIVPFLLQVLIIALWATIAVFLATSHQAKYVVYNAPSNFALANDSDCKPDDFLPDGKYFNMTASCMFVSYMLPAYVTYLQFYNLFGLFWLTEFVAALGQVTLAGAFASYYWAYHKPQDIPTLPLWGGFYRAFRYHLGSIAFGALIIAIIKIIRVLLEYAEVQLKKGKENKIVLFILKCLKCCFWCLEKFMKFLNKNAYIMIAIYGKNFCRSAREAFFLLMRNIIRVAVINKITDFLILLGILCITAGVSVAAFFFFTNQITWASNILDVPDVNYYWIVIIVIGLGVYVIAKCFFNVFDMAVDTLFLCFLEDLERHDGSAEKPYYMSKAMMKICGKKNKSKPVTDNEDEDECEW</sequence>
<feature type="transmembrane region" description="Helical" evidence="7">
    <location>
        <begin position="555"/>
        <end position="579"/>
    </location>
</feature>
<feature type="transmembrane region" description="Helical" evidence="7">
    <location>
        <begin position="509"/>
        <end position="535"/>
    </location>
</feature>
<evidence type="ECO:0000256" key="2">
    <source>
        <dbReference type="ARBA" id="ARBA00007168"/>
    </source>
</evidence>
<feature type="transmembrane region" description="Helical" evidence="7">
    <location>
        <begin position="658"/>
        <end position="677"/>
    </location>
</feature>
<protein>
    <recommendedName>
        <fullName evidence="7">Choline transporter-like protein</fullName>
    </recommendedName>
</protein>
<comment type="similarity">
    <text evidence="2 7">Belongs to the CTL (choline transporter-like) family.</text>
</comment>
<feature type="transmembrane region" description="Helical" evidence="7">
    <location>
        <begin position="277"/>
        <end position="297"/>
    </location>
</feature>
<dbReference type="GeneID" id="110975784"/>
<dbReference type="RefSeq" id="XP_022084253.1">
    <property type="nucleotide sequence ID" value="XM_022228561.1"/>
</dbReference>
<dbReference type="PANTHER" id="PTHR12385">
    <property type="entry name" value="CHOLINE TRANSPORTER-LIKE (SLC FAMILY 44)"/>
    <property type="match status" value="1"/>
</dbReference>
<dbReference type="GO" id="GO:0022857">
    <property type="term" value="F:transmembrane transporter activity"/>
    <property type="evidence" value="ECO:0007669"/>
    <property type="project" value="UniProtKB-UniRule"/>
</dbReference>
<feature type="transmembrane region" description="Helical" evidence="7">
    <location>
        <begin position="51"/>
        <end position="73"/>
    </location>
</feature>
<dbReference type="GO" id="GO:0005886">
    <property type="term" value="C:plasma membrane"/>
    <property type="evidence" value="ECO:0007669"/>
    <property type="project" value="UniProtKB-SubCell"/>
</dbReference>
<gene>
    <name evidence="10" type="primary">LOC110975784</name>
</gene>
<name>A0A8B7XTS5_ACAPL</name>
<dbReference type="OMA" id="KEEFYYG"/>
<feature type="region of interest" description="Disordered" evidence="8">
    <location>
        <begin position="1"/>
        <end position="30"/>
    </location>
</feature>
<feature type="transmembrane region" description="Helical" evidence="7">
    <location>
        <begin position="375"/>
        <end position="400"/>
    </location>
</feature>
<organism evidence="9 10">
    <name type="scientific">Acanthaster planci</name>
    <name type="common">Crown-of-thorns starfish</name>
    <dbReference type="NCBI Taxonomy" id="133434"/>
    <lineage>
        <taxon>Eukaryota</taxon>
        <taxon>Metazoa</taxon>
        <taxon>Echinodermata</taxon>
        <taxon>Eleutherozoa</taxon>
        <taxon>Asterozoa</taxon>
        <taxon>Asteroidea</taxon>
        <taxon>Valvatacea</taxon>
        <taxon>Valvatida</taxon>
        <taxon>Acanthasteridae</taxon>
        <taxon>Acanthaster</taxon>
    </lineage>
</organism>
<comment type="function">
    <text evidence="7">Choline transporter.</text>
</comment>
<keyword evidence="6" id="KW-0325">Glycoprotein</keyword>
<evidence type="ECO:0000256" key="4">
    <source>
        <dbReference type="ARBA" id="ARBA00022989"/>
    </source>
</evidence>
<dbReference type="PANTHER" id="PTHR12385:SF14">
    <property type="entry name" value="CHOLINE TRANSPORTER-LIKE 2"/>
    <property type="match status" value="1"/>
</dbReference>
<evidence type="ECO:0000256" key="6">
    <source>
        <dbReference type="ARBA" id="ARBA00023180"/>
    </source>
</evidence>
<feature type="transmembrane region" description="Helical" evidence="7">
    <location>
        <begin position="697"/>
        <end position="717"/>
    </location>
</feature>
<evidence type="ECO:0000313" key="10">
    <source>
        <dbReference type="RefSeq" id="XP_022084253.1"/>
    </source>
</evidence>
<dbReference type="OrthoDB" id="420519at2759"/>
<feature type="transmembrane region" description="Helical" evidence="7">
    <location>
        <begin position="421"/>
        <end position="446"/>
    </location>
</feature>
<evidence type="ECO:0000256" key="3">
    <source>
        <dbReference type="ARBA" id="ARBA00022692"/>
    </source>
</evidence>
<dbReference type="InterPro" id="IPR007603">
    <property type="entry name" value="Choline_transptr-like"/>
</dbReference>
<dbReference type="Proteomes" id="UP000694845">
    <property type="component" value="Unplaced"/>
</dbReference>
<evidence type="ECO:0000256" key="5">
    <source>
        <dbReference type="ARBA" id="ARBA00023136"/>
    </source>
</evidence>